<proteinExistence type="predicted"/>
<dbReference type="AlphaFoldDB" id="A0A9Q9C513"/>
<protein>
    <submittedName>
        <fullName evidence="2">Glutaredoxin-2</fullName>
    </submittedName>
</protein>
<gene>
    <name evidence="2" type="ORF">GPU96_08g15890</name>
</gene>
<feature type="signal peptide" evidence="1">
    <location>
        <begin position="1"/>
        <end position="23"/>
    </location>
</feature>
<evidence type="ECO:0000313" key="2">
    <source>
        <dbReference type="EMBL" id="UTX43815.1"/>
    </source>
</evidence>
<feature type="chain" id="PRO_5040206746" evidence="1">
    <location>
        <begin position="24"/>
        <end position="130"/>
    </location>
</feature>
<organism evidence="2 3">
    <name type="scientific">Encephalitozoon hellem</name>
    <name type="common">Microsporidian parasite</name>
    <dbReference type="NCBI Taxonomy" id="27973"/>
    <lineage>
        <taxon>Eukaryota</taxon>
        <taxon>Fungi</taxon>
        <taxon>Fungi incertae sedis</taxon>
        <taxon>Microsporidia</taxon>
        <taxon>Unikaryonidae</taxon>
        <taxon>Encephalitozoon</taxon>
    </lineage>
</organism>
<dbReference type="EMBL" id="CP075154">
    <property type="protein sequence ID" value="UTX43815.1"/>
    <property type="molecule type" value="Genomic_DNA"/>
</dbReference>
<name>A0A9Q9C513_ENCHE</name>
<dbReference type="Proteomes" id="UP001059546">
    <property type="component" value="Chromosome VIII"/>
</dbReference>
<accession>A0A9Q9C513</accession>
<evidence type="ECO:0000313" key="3">
    <source>
        <dbReference type="Proteomes" id="UP001059546"/>
    </source>
</evidence>
<sequence length="130" mass="14427">MKSSCLFHSVMFIVGMGITSIEALDSEKQRPVGISSDIHSSGPVMNTVPEAVRGPGVVAMLEENCNHSRELESKLKELGVPYKPLYAEDNLDVYNFMSTQGGAPLLYKDGKKVMDIEKFLKRYRANNSNK</sequence>
<reference evidence="2" key="1">
    <citation type="submission" date="2021-05" db="EMBL/GenBank/DDBJ databases">
        <title>Encephalitozoon hellem ATCC 50604 Complete Genome.</title>
        <authorList>
            <person name="Mascarenhas dos Santos A.C."/>
            <person name="Julian A.T."/>
            <person name="Pombert J.-F."/>
        </authorList>
    </citation>
    <scope>NUCLEOTIDE SEQUENCE</scope>
    <source>
        <strain evidence="2">ATCC 50604</strain>
    </source>
</reference>
<evidence type="ECO:0000256" key="1">
    <source>
        <dbReference type="SAM" id="SignalP"/>
    </source>
</evidence>
<keyword evidence="1" id="KW-0732">Signal</keyword>